<reference evidence="4" key="1">
    <citation type="submission" date="2020-09" db="EMBL/GenBank/DDBJ databases">
        <authorList>
            <person name="Kikuchi T."/>
        </authorList>
    </citation>
    <scope>NUCLEOTIDE SEQUENCE</scope>
    <source>
        <strain evidence="4">Ka4C1</strain>
    </source>
</reference>
<dbReference type="EMBL" id="CAJFDI010000001">
    <property type="protein sequence ID" value="CAD5208642.1"/>
    <property type="molecule type" value="Genomic_DNA"/>
</dbReference>
<comment type="caution">
    <text evidence="4">The sequence shown here is derived from an EMBL/GenBank/DDBJ whole genome shotgun (WGS) entry which is preliminary data.</text>
</comment>
<dbReference type="PANTHER" id="PTHR43656">
    <property type="entry name" value="BINDING OXIDOREDUCTASE, PUTATIVE (AFU_ORTHOLOGUE AFUA_2G08260)-RELATED"/>
    <property type="match status" value="1"/>
</dbReference>
<evidence type="ECO:0000256" key="1">
    <source>
        <dbReference type="ARBA" id="ARBA00022630"/>
    </source>
</evidence>
<dbReference type="EMBL" id="CAJFCV020000001">
    <property type="protein sequence ID" value="CAG9082312.1"/>
    <property type="molecule type" value="Genomic_DNA"/>
</dbReference>
<evidence type="ECO:0000256" key="2">
    <source>
        <dbReference type="ARBA" id="ARBA00023002"/>
    </source>
</evidence>
<evidence type="ECO:0000259" key="3">
    <source>
        <dbReference type="Pfam" id="PF00724"/>
    </source>
</evidence>
<dbReference type="Proteomes" id="UP000659654">
    <property type="component" value="Unassembled WGS sequence"/>
</dbReference>
<evidence type="ECO:0000313" key="4">
    <source>
        <dbReference type="EMBL" id="CAD5208642.1"/>
    </source>
</evidence>
<accession>A0A7I8XA60</accession>
<keyword evidence="5" id="KW-1185">Reference proteome</keyword>
<dbReference type="SUPFAM" id="SSF51395">
    <property type="entry name" value="FMN-linked oxidoreductases"/>
    <property type="match status" value="2"/>
</dbReference>
<dbReference type="GO" id="GO:0010181">
    <property type="term" value="F:FMN binding"/>
    <property type="evidence" value="ECO:0007669"/>
    <property type="project" value="InterPro"/>
</dbReference>
<organism evidence="4 5">
    <name type="scientific">Bursaphelenchus xylophilus</name>
    <name type="common">Pinewood nematode worm</name>
    <name type="synonym">Aphelenchoides xylophilus</name>
    <dbReference type="NCBI Taxonomy" id="6326"/>
    <lineage>
        <taxon>Eukaryota</taxon>
        <taxon>Metazoa</taxon>
        <taxon>Ecdysozoa</taxon>
        <taxon>Nematoda</taxon>
        <taxon>Chromadorea</taxon>
        <taxon>Rhabditida</taxon>
        <taxon>Tylenchina</taxon>
        <taxon>Tylenchomorpha</taxon>
        <taxon>Aphelenchoidea</taxon>
        <taxon>Aphelenchoididae</taxon>
        <taxon>Bursaphelenchus</taxon>
    </lineage>
</organism>
<dbReference type="SMR" id="A0A7I8XA60"/>
<proteinExistence type="predicted"/>
<dbReference type="Pfam" id="PF00724">
    <property type="entry name" value="Oxidored_FMN"/>
    <property type="match status" value="2"/>
</dbReference>
<dbReference type="InterPro" id="IPR001155">
    <property type="entry name" value="OxRdtase_FMN_N"/>
</dbReference>
<dbReference type="InterPro" id="IPR051799">
    <property type="entry name" value="NADH_flavin_oxidoreductase"/>
</dbReference>
<feature type="domain" description="NADH:flavin oxidoreductase/NADH oxidase N-terminal" evidence="3">
    <location>
        <begin position="54"/>
        <end position="365"/>
    </location>
</feature>
<evidence type="ECO:0000313" key="5">
    <source>
        <dbReference type="Proteomes" id="UP000659654"/>
    </source>
</evidence>
<dbReference type="CDD" id="cd04733">
    <property type="entry name" value="OYE_like_2_FMN"/>
    <property type="match status" value="2"/>
</dbReference>
<protein>
    <submittedName>
        <fullName evidence="4">(pine wood nematode) hypothetical protein</fullName>
    </submittedName>
</protein>
<name>A0A7I8XA60_BURXY</name>
<dbReference type="PANTHER" id="PTHR43656:SF5">
    <property type="entry name" value="NADH:FLAVIN OXIDOREDUCTASE_NADH OXIDASE N-TERMINAL DOMAIN-CONTAINING PROTEIN"/>
    <property type="match status" value="1"/>
</dbReference>
<dbReference type="GO" id="GO:0016491">
    <property type="term" value="F:oxidoreductase activity"/>
    <property type="evidence" value="ECO:0007669"/>
    <property type="project" value="UniProtKB-KW"/>
</dbReference>
<dbReference type="InterPro" id="IPR013785">
    <property type="entry name" value="Aldolase_TIM"/>
</dbReference>
<keyword evidence="2" id="KW-0560">Oxidoreductase</keyword>
<dbReference type="OrthoDB" id="1663137at2759"/>
<dbReference type="AlphaFoldDB" id="A0A7I8XA60"/>
<feature type="domain" description="NADH:flavin oxidoreductase/NADH oxidase N-terminal" evidence="3">
    <location>
        <begin position="486"/>
        <end position="821"/>
    </location>
</feature>
<gene>
    <name evidence="4" type="ORF">BXYJ_LOCUS878</name>
</gene>
<dbReference type="Gene3D" id="3.20.20.70">
    <property type="entry name" value="Aldolase class I"/>
    <property type="match status" value="2"/>
</dbReference>
<dbReference type="Proteomes" id="UP000582659">
    <property type="component" value="Unassembled WGS sequence"/>
</dbReference>
<sequence>MVVKRWEADPVDVSILKEQLHFKTSGRYAKNRFLKAALSEALATWDPKDPKKVGITTTSLINLYQKWAHGGFGVVLTGNIMIEHTHLEQVGNHVVSKESWSDEKKRGLKELADDMKAENTLAIVQVGHAGRQTPFAVNPTPFAPSSVQLPVKKRGNTYGVPVPLTLEQIQTEVIDRFVYAAVKFYEAGFDGIQLHGAHGYLLASFISPTTNQRTDKYGGSAEKRAQIVVDVYNAIREKIPASTGFVIGIKLNSVEFQSHGLGLEDAITTARIVEATGFDFIEFSGGNYENWQMDVNESTKKREGFFIQFAEAIKPHLKNTVVYVTGGFRTAPAMVKAVKEGSTDGIGLGRPITAEPDLPKKILTGQVTSAAFNPLDYDFFGGAQITSSQMAQAGQLPYSKCHGDPCYGIMDQSDERELEIYNKEFKIHNAEAVRRLKEYGEPIRGSFLYKPRNLQEMVVKRVDAEPVDVSILGEQLHFKTSGRYAKNRFLKAALSESQATFEPKDPKKNGLTTPVLLNLYQKWARGGFGVVLTGNVMIEHNHLETAGNHIVSKETWSDEKERLLKQLASEIKQEGTLAVPQVGHAGRQTPKSVNPTPFAPSAVHLQAEKAGNTYGPPIALTLEQIQTEVIDRFVFTAEKLYQAGFDGIQLHGAHGYLLASFISPSTNLRTDKYGGSAEKRAQILVDLYNAIRAKIPASTGFIIGIKLNSVEFQNHGLGIEDAITTAKIVEATGFDFIEYSGGNYESWQMDVTESTKKREAFFIKFAEAIKPHLKKTVVYVTGGFRTAAAMVKAIKEGSTDGIGLGRPITAEPDLPKKILSGQVLAAPYNSLEYDFMQTHGIAASQMLEAGQLPYSECHGDVCYGIFDASDEEELKNFYQEFLAYYKEKIRKLVEENIPTQGALLYKPRFQKSL</sequence>
<keyword evidence="1" id="KW-0285">Flavoprotein</keyword>